<evidence type="ECO:0000256" key="2">
    <source>
        <dbReference type="ARBA" id="ARBA00006528"/>
    </source>
</evidence>
<dbReference type="PANTHER" id="PTHR10361">
    <property type="entry name" value="SODIUM-BILE ACID COTRANSPORTER"/>
    <property type="match status" value="1"/>
</dbReference>
<dbReference type="InterPro" id="IPR004710">
    <property type="entry name" value="Bilac:Na_transpt"/>
</dbReference>
<dbReference type="PANTHER" id="PTHR10361:SF30">
    <property type="entry name" value="SODIUM_METABOLITE COTRANSPORTER BASS6, CHLOROPLASTIC-RELATED"/>
    <property type="match status" value="1"/>
</dbReference>
<feature type="transmembrane region" description="Helical" evidence="6">
    <location>
        <begin position="226"/>
        <end position="245"/>
    </location>
</feature>
<dbReference type="Proteomes" id="UP001255856">
    <property type="component" value="Unassembled WGS sequence"/>
</dbReference>
<name>A0AAD9IEJ7_PROWI</name>
<evidence type="ECO:0000256" key="1">
    <source>
        <dbReference type="ARBA" id="ARBA00004141"/>
    </source>
</evidence>
<comment type="caution">
    <text evidence="7">The sequence shown here is derived from an EMBL/GenBank/DDBJ whole genome shotgun (WGS) entry which is preliminary data.</text>
</comment>
<reference evidence="7" key="1">
    <citation type="submission" date="2021-01" db="EMBL/GenBank/DDBJ databases">
        <authorList>
            <person name="Eckstrom K.M.E."/>
        </authorList>
    </citation>
    <scope>NUCLEOTIDE SEQUENCE</scope>
    <source>
        <strain evidence="7">UVCC 0001</strain>
    </source>
</reference>
<sequence length="315" mass="33216">MWNAAERAVELLTMLFPVWILVFAFSAFTRPALFTWITPTQFELALGMLTLSMGLSLTKEDFKKCLAMPMPILCGVLAHYTVLPTLGFVISRAMGLSPAFSVGLILLGSCPGGRASSLVTYVANGDVALSVLMSAVSTLAASVMTPLLCSVLAGQLVPVSALGLAKSTVQLVLLPVLFGVFMNSAAPRLVGLVRPLMPALSLVVTLFVCALPVAKVAPILRAHGAAVCLPVFLLHTLGYICGYGLPRLLGFKERVARTVSIETGMQSAAMGFALATKHFADVLVAVPSAVSIIFMIWIGAALAVVWRTVPIRDGS</sequence>
<feature type="transmembrane region" description="Helical" evidence="6">
    <location>
        <begin position="171"/>
        <end position="190"/>
    </location>
</feature>
<dbReference type="Gene3D" id="1.20.1530.20">
    <property type="match status" value="1"/>
</dbReference>
<evidence type="ECO:0000256" key="6">
    <source>
        <dbReference type="SAM" id="Phobius"/>
    </source>
</evidence>
<organism evidence="7 8">
    <name type="scientific">Prototheca wickerhamii</name>
    <dbReference type="NCBI Taxonomy" id="3111"/>
    <lineage>
        <taxon>Eukaryota</taxon>
        <taxon>Viridiplantae</taxon>
        <taxon>Chlorophyta</taxon>
        <taxon>core chlorophytes</taxon>
        <taxon>Trebouxiophyceae</taxon>
        <taxon>Chlorellales</taxon>
        <taxon>Chlorellaceae</taxon>
        <taxon>Prototheca</taxon>
    </lineage>
</organism>
<feature type="transmembrane region" description="Helical" evidence="6">
    <location>
        <begin position="65"/>
        <end position="83"/>
    </location>
</feature>
<evidence type="ECO:0000256" key="3">
    <source>
        <dbReference type="ARBA" id="ARBA00022692"/>
    </source>
</evidence>
<evidence type="ECO:0000313" key="7">
    <source>
        <dbReference type="EMBL" id="KAK2076046.1"/>
    </source>
</evidence>
<gene>
    <name evidence="7" type="ORF">QBZ16_001382</name>
</gene>
<dbReference type="InterPro" id="IPR038770">
    <property type="entry name" value="Na+/solute_symporter_sf"/>
</dbReference>
<evidence type="ECO:0000313" key="8">
    <source>
        <dbReference type="Proteomes" id="UP001255856"/>
    </source>
</evidence>
<dbReference type="EMBL" id="JASFZW010000012">
    <property type="protein sequence ID" value="KAK2076046.1"/>
    <property type="molecule type" value="Genomic_DNA"/>
</dbReference>
<comment type="similarity">
    <text evidence="2">Belongs to the bile acid:sodium symporter (BASS) (TC 2.A.28) family.</text>
</comment>
<keyword evidence="4 6" id="KW-1133">Transmembrane helix</keyword>
<keyword evidence="5 6" id="KW-0472">Membrane</keyword>
<dbReference type="GO" id="GO:0009941">
    <property type="term" value="C:chloroplast envelope"/>
    <property type="evidence" value="ECO:0007669"/>
    <property type="project" value="UniProtKB-ARBA"/>
</dbReference>
<proteinExistence type="inferred from homology"/>
<protein>
    <submittedName>
        <fullName evidence="7">Uncharacterized protein</fullName>
    </submittedName>
</protein>
<comment type="subcellular location">
    <subcellularLocation>
        <location evidence="1">Membrane</location>
        <topology evidence="1">Multi-pass membrane protein</topology>
    </subcellularLocation>
</comment>
<feature type="transmembrane region" description="Helical" evidence="6">
    <location>
        <begin position="196"/>
        <end position="214"/>
    </location>
</feature>
<feature type="transmembrane region" description="Helical" evidence="6">
    <location>
        <begin position="12"/>
        <end position="29"/>
    </location>
</feature>
<feature type="transmembrane region" description="Helical" evidence="6">
    <location>
        <begin position="282"/>
        <end position="306"/>
    </location>
</feature>
<dbReference type="Pfam" id="PF01758">
    <property type="entry name" value="SBF"/>
    <property type="match status" value="1"/>
</dbReference>
<evidence type="ECO:0000256" key="5">
    <source>
        <dbReference type="ARBA" id="ARBA00023136"/>
    </source>
</evidence>
<accession>A0AAD9IEJ7</accession>
<dbReference type="InterPro" id="IPR002657">
    <property type="entry name" value="BilAc:Na_symport/Acr3"/>
</dbReference>
<dbReference type="AlphaFoldDB" id="A0AAD9IEJ7"/>
<keyword evidence="3 6" id="KW-0812">Transmembrane</keyword>
<dbReference type="GO" id="GO:0016020">
    <property type="term" value="C:membrane"/>
    <property type="evidence" value="ECO:0007669"/>
    <property type="project" value="UniProtKB-SubCell"/>
</dbReference>
<feature type="transmembrane region" description="Helical" evidence="6">
    <location>
        <begin position="41"/>
        <end position="58"/>
    </location>
</feature>
<keyword evidence="8" id="KW-1185">Reference proteome</keyword>
<evidence type="ECO:0000256" key="4">
    <source>
        <dbReference type="ARBA" id="ARBA00022989"/>
    </source>
</evidence>